<reference evidence="3" key="1">
    <citation type="journal article" date="2020" name="Stud. Mycol.">
        <title>101 Dothideomycetes genomes: a test case for predicting lifestyles and emergence of pathogens.</title>
        <authorList>
            <person name="Haridas S."/>
            <person name="Albert R."/>
            <person name="Binder M."/>
            <person name="Bloem J."/>
            <person name="Labutti K."/>
            <person name="Salamov A."/>
            <person name="Andreopoulos B."/>
            <person name="Baker S."/>
            <person name="Barry K."/>
            <person name="Bills G."/>
            <person name="Bluhm B."/>
            <person name="Cannon C."/>
            <person name="Castanera R."/>
            <person name="Culley D."/>
            <person name="Daum C."/>
            <person name="Ezra D."/>
            <person name="Gonzalez J."/>
            <person name="Henrissat B."/>
            <person name="Kuo A."/>
            <person name="Liang C."/>
            <person name="Lipzen A."/>
            <person name="Lutzoni F."/>
            <person name="Magnuson J."/>
            <person name="Mondo S."/>
            <person name="Nolan M."/>
            <person name="Ohm R."/>
            <person name="Pangilinan J."/>
            <person name="Park H.-J."/>
            <person name="Ramirez L."/>
            <person name="Alfaro M."/>
            <person name="Sun H."/>
            <person name="Tritt A."/>
            <person name="Yoshinaga Y."/>
            <person name="Zwiers L.-H."/>
            <person name="Turgeon B."/>
            <person name="Goodwin S."/>
            <person name="Spatafora J."/>
            <person name="Crous P."/>
            <person name="Grigoriev I."/>
        </authorList>
    </citation>
    <scope>NUCLEOTIDE SEQUENCE</scope>
    <source>
        <strain evidence="3">CBS 690.94</strain>
    </source>
</reference>
<feature type="region of interest" description="Disordered" evidence="1">
    <location>
        <begin position="23"/>
        <end position="65"/>
    </location>
</feature>
<protein>
    <submittedName>
        <fullName evidence="3">Uncharacterized protein</fullName>
    </submittedName>
</protein>
<organism evidence="3 4">
    <name type="scientific">Karstenula rhodostoma CBS 690.94</name>
    <dbReference type="NCBI Taxonomy" id="1392251"/>
    <lineage>
        <taxon>Eukaryota</taxon>
        <taxon>Fungi</taxon>
        <taxon>Dikarya</taxon>
        <taxon>Ascomycota</taxon>
        <taxon>Pezizomycotina</taxon>
        <taxon>Dothideomycetes</taxon>
        <taxon>Pleosporomycetidae</taxon>
        <taxon>Pleosporales</taxon>
        <taxon>Massarineae</taxon>
        <taxon>Didymosphaeriaceae</taxon>
        <taxon>Karstenula</taxon>
    </lineage>
</organism>
<keyword evidence="4" id="KW-1185">Reference proteome</keyword>
<evidence type="ECO:0000313" key="4">
    <source>
        <dbReference type="Proteomes" id="UP000799764"/>
    </source>
</evidence>
<evidence type="ECO:0000313" key="3">
    <source>
        <dbReference type="EMBL" id="KAF2447807.1"/>
    </source>
</evidence>
<dbReference type="EMBL" id="MU001496">
    <property type="protein sequence ID" value="KAF2447807.1"/>
    <property type="molecule type" value="Genomic_DNA"/>
</dbReference>
<sequence length="284" mass="30738">MYLLLFVCFLSCATASPAKRSRDFPKINGASNTGHLPRQAPDSDPSMKPGYTLNPEWSPDSKNHVPVSLDPISPFNDNGRSQMVDNFVPALWIMNCPALALNCNRCPRDLRCYSTLHTTVTPLPVVQRTPQPAVVGGHNVIAGQHDSDIPTVAGPESLNIFVNLDVLCETSCDTLFCGKARKGRGCEGLQSLKLGSADDTVSGRYTAQEDYATVTPSFRSLAVETPISTFQNRIRTSTSTVLGQSVSTARGVPKRRTSRSLAANGTWWYGSDTETRSTAGQVKS</sequence>
<proteinExistence type="predicted"/>
<feature type="signal peptide" evidence="2">
    <location>
        <begin position="1"/>
        <end position="15"/>
    </location>
</feature>
<accession>A0A9P4PPK8</accession>
<dbReference type="Proteomes" id="UP000799764">
    <property type="component" value="Unassembled WGS sequence"/>
</dbReference>
<dbReference type="AlphaFoldDB" id="A0A9P4PPK8"/>
<keyword evidence="2" id="KW-0732">Signal</keyword>
<evidence type="ECO:0000256" key="1">
    <source>
        <dbReference type="SAM" id="MobiDB-lite"/>
    </source>
</evidence>
<gene>
    <name evidence="3" type="ORF">P171DRAFT_518842</name>
</gene>
<evidence type="ECO:0000256" key="2">
    <source>
        <dbReference type="SAM" id="SignalP"/>
    </source>
</evidence>
<name>A0A9P4PPK8_9PLEO</name>
<feature type="chain" id="PRO_5040244975" evidence="2">
    <location>
        <begin position="16"/>
        <end position="284"/>
    </location>
</feature>
<comment type="caution">
    <text evidence="3">The sequence shown here is derived from an EMBL/GenBank/DDBJ whole genome shotgun (WGS) entry which is preliminary data.</text>
</comment>
<dbReference type="OrthoDB" id="3783900at2759"/>